<reference evidence="1 2" key="1">
    <citation type="submission" date="2018-12" db="EMBL/GenBank/DDBJ databases">
        <authorList>
            <person name="Criscuolo A."/>
        </authorList>
    </citation>
    <scope>NUCLEOTIDE SEQUENCE [LARGE SCALE GENOMIC DNA]</scope>
    <source>
        <strain evidence="1">ACIP1116241</strain>
    </source>
</reference>
<dbReference type="Proteomes" id="UP000270743">
    <property type="component" value="Unassembled WGS sequence"/>
</dbReference>
<proteinExistence type="predicted"/>
<evidence type="ECO:0000313" key="1">
    <source>
        <dbReference type="EMBL" id="VDS07924.1"/>
    </source>
</evidence>
<accession>A0A3S4DV03</accession>
<dbReference type="EMBL" id="UZWE01000024">
    <property type="protein sequence ID" value="VDS07924.1"/>
    <property type="molecule type" value="Genomic_DNA"/>
</dbReference>
<gene>
    <name evidence="1" type="ORF">PARHAE_01104</name>
</gene>
<dbReference type="RefSeq" id="WP_126153608.1">
    <property type="nucleotide sequence ID" value="NZ_UZWE01000024.1"/>
</dbReference>
<organism evidence="1 2">
    <name type="scientific">Paracoccus haematequi</name>
    <dbReference type="NCBI Taxonomy" id="2491866"/>
    <lineage>
        <taxon>Bacteria</taxon>
        <taxon>Pseudomonadati</taxon>
        <taxon>Pseudomonadota</taxon>
        <taxon>Alphaproteobacteria</taxon>
        <taxon>Rhodobacterales</taxon>
        <taxon>Paracoccaceae</taxon>
        <taxon>Paracoccus</taxon>
    </lineage>
</organism>
<sequence length="107" mass="12512">MNTPIRLTPADHVLIHGCGTLLVDHFVTEERERDNAMIQTILRRVLDDTNQDNLALAHFHRIAPELVEASERHLHILRSRHAPLIRDYHRAKMAAAWDMIRERYPHA</sequence>
<evidence type="ECO:0000313" key="2">
    <source>
        <dbReference type="Proteomes" id="UP000270743"/>
    </source>
</evidence>
<name>A0A3S4DV03_9RHOB</name>
<keyword evidence="2" id="KW-1185">Reference proteome</keyword>
<dbReference type="AlphaFoldDB" id="A0A3S4DV03"/>
<protein>
    <submittedName>
        <fullName evidence="1">Uncharacterized protein</fullName>
    </submittedName>
</protein>